<name>U2EZX3_9BACT</name>
<protein>
    <submittedName>
        <fullName evidence="2">Uncharacterized protein</fullName>
    </submittedName>
</protein>
<accession>U2EZX3</accession>
<evidence type="ECO:0000313" key="3">
    <source>
        <dbReference type="Proteomes" id="UP000016636"/>
    </source>
</evidence>
<dbReference type="EMBL" id="ANNE01000003">
    <property type="protein sequence ID" value="ERJ23492.1"/>
    <property type="molecule type" value="Genomic_DNA"/>
</dbReference>
<dbReference type="AlphaFoldDB" id="U2EZX3"/>
<dbReference type="Proteomes" id="UP000016636">
    <property type="component" value="Unassembled WGS sequence"/>
</dbReference>
<gene>
    <name evidence="2" type="ORF">UNSW3_867</name>
</gene>
<keyword evidence="1" id="KW-0472">Membrane</keyword>
<reference evidence="2 3" key="1">
    <citation type="journal article" date="2013" name="BMC Genomics">
        <title>Comparative genomics of Campylobacter concisus isolates reveals genetic diversity and provides insights into disease association.</title>
        <authorList>
            <person name="Deshpande N.P."/>
            <person name="Kaakoush N.O."/>
            <person name="Wilkins M.R."/>
            <person name="Mitchell H.M."/>
        </authorList>
    </citation>
    <scope>NUCLEOTIDE SEQUENCE [LARGE SCALE GENOMIC DNA]</scope>
    <source>
        <strain evidence="2 3">UNSW3</strain>
    </source>
</reference>
<keyword evidence="1" id="KW-0812">Transmembrane</keyword>
<keyword evidence="1" id="KW-1133">Transmembrane helix</keyword>
<sequence length="89" mass="10578">MQQNNDTRCIISFSKELNLQYLTHFEPKYSLKTYYTYLTLVLVPLALNVPNANVFIFLLIMLFLYRLGFHFGIKILRMYEFIACVDKKA</sequence>
<dbReference type="PATRIC" id="fig|1242966.3.peg.339"/>
<proteinExistence type="predicted"/>
<organism evidence="2 3">
    <name type="scientific">Campylobacter concisus UNSW3</name>
    <dbReference type="NCBI Taxonomy" id="1242966"/>
    <lineage>
        <taxon>Bacteria</taxon>
        <taxon>Pseudomonadati</taxon>
        <taxon>Campylobacterota</taxon>
        <taxon>Epsilonproteobacteria</taxon>
        <taxon>Campylobacterales</taxon>
        <taxon>Campylobacteraceae</taxon>
        <taxon>Campylobacter</taxon>
    </lineage>
</organism>
<evidence type="ECO:0000256" key="1">
    <source>
        <dbReference type="SAM" id="Phobius"/>
    </source>
</evidence>
<feature type="transmembrane region" description="Helical" evidence="1">
    <location>
        <begin position="34"/>
        <end position="65"/>
    </location>
</feature>
<comment type="caution">
    <text evidence="2">The sequence shown here is derived from an EMBL/GenBank/DDBJ whole genome shotgun (WGS) entry which is preliminary data.</text>
</comment>
<evidence type="ECO:0000313" key="2">
    <source>
        <dbReference type="EMBL" id="ERJ23492.1"/>
    </source>
</evidence>